<evidence type="ECO:0000313" key="5">
    <source>
        <dbReference type="Proteomes" id="UP001049176"/>
    </source>
</evidence>
<accession>A0A9P7V2U9</accession>
<evidence type="ECO:0000256" key="2">
    <source>
        <dbReference type="ARBA" id="ARBA00014286"/>
    </source>
</evidence>
<dbReference type="RefSeq" id="XP_043015780.1">
    <property type="nucleotide sequence ID" value="XM_043147075.1"/>
</dbReference>
<dbReference type="PANTHER" id="PTHR31571">
    <property type="entry name" value="ALTERED INHERITANCE OF MITOCHONDRIA PROTEIN 6"/>
    <property type="match status" value="1"/>
</dbReference>
<keyword evidence="5" id="KW-1185">Reference proteome</keyword>
<dbReference type="GeneID" id="66070244"/>
<dbReference type="InterPro" id="IPR039559">
    <property type="entry name" value="AIM6_PI-PLC-like_dom"/>
</dbReference>
<comment type="caution">
    <text evidence="4">The sequence shown here is derived from an EMBL/GenBank/DDBJ whole genome shotgun (WGS) entry which is preliminary data.</text>
</comment>
<dbReference type="InterPro" id="IPR051236">
    <property type="entry name" value="HAT_RTT109-like"/>
</dbReference>
<evidence type="ECO:0000256" key="1">
    <source>
        <dbReference type="ARBA" id="ARBA00008858"/>
    </source>
</evidence>
<name>A0A9P7V2U9_9AGAR</name>
<evidence type="ECO:0000256" key="3">
    <source>
        <dbReference type="SAM" id="SignalP"/>
    </source>
</evidence>
<dbReference type="Proteomes" id="UP001049176">
    <property type="component" value="Chromosome 1"/>
</dbReference>
<dbReference type="GO" id="GO:0008081">
    <property type="term" value="F:phosphoric diester hydrolase activity"/>
    <property type="evidence" value="ECO:0007669"/>
    <property type="project" value="InterPro"/>
</dbReference>
<proteinExistence type="inferred from homology"/>
<gene>
    <name evidence="4" type="ORF">E1B28_001168</name>
</gene>
<evidence type="ECO:0000313" key="4">
    <source>
        <dbReference type="EMBL" id="KAG7099310.1"/>
    </source>
</evidence>
<dbReference type="InterPro" id="IPR017946">
    <property type="entry name" value="PLC-like_Pdiesterase_TIM-brl"/>
</dbReference>
<feature type="signal peptide" evidence="3">
    <location>
        <begin position="1"/>
        <end position="19"/>
    </location>
</feature>
<dbReference type="EMBL" id="CM032181">
    <property type="protein sequence ID" value="KAG7099310.1"/>
    <property type="molecule type" value="Genomic_DNA"/>
</dbReference>
<dbReference type="OrthoDB" id="4153866at2759"/>
<dbReference type="GO" id="GO:0006629">
    <property type="term" value="P:lipid metabolic process"/>
    <property type="evidence" value="ECO:0007669"/>
    <property type="project" value="InterPro"/>
</dbReference>
<dbReference type="KEGG" id="more:E1B28_001168"/>
<protein>
    <recommendedName>
        <fullName evidence="2">Altered inheritance of mitochondria protein 6</fullName>
    </recommendedName>
</protein>
<dbReference type="CDD" id="cd08577">
    <property type="entry name" value="PI-PLCc_GDPD_SF_unchar3"/>
    <property type="match status" value="1"/>
</dbReference>
<feature type="chain" id="PRO_5040189436" description="Altered inheritance of mitochondria protein 6" evidence="3">
    <location>
        <begin position="20"/>
        <end position="307"/>
    </location>
</feature>
<dbReference type="SUPFAM" id="SSF51695">
    <property type="entry name" value="PLC-like phosphodiesterases"/>
    <property type="match status" value="1"/>
</dbReference>
<dbReference type="AlphaFoldDB" id="A0A9P7V2U9"/>
<dbReference type="PANTHER" id="PTHR31571:SF1">
    <property type="entry name" value="ALTERED INHERITANCE OF MITOCHONDRIA PROTEIN 6"/>
    <property type="match status" value="1"/>
</dbReference>
<keyword evidence="3" id="KW-0732">Signal</keyword>
<sequence length="307" mass="33767">MHLFRLFVTAAVTSTHVRAEPGILQEISSLKSSNSSLLRYPTQFTQGIIPKAIHSHNDYWREVPLLTALSYGVASVEADVWLVNETLYVGHEIEALTRDRTFDALYVQPLVEIISAQNPDTEFTINGSSVNGVFDTSSGTPLQLLVDIKTDGEKTFPFVLQALEPLRRRGYLTTFSNGTLKTSTVTVVGTGNTPLDSVKASLPRDFFYDAPLAELNSTSEKWDNTLSPIASTDYSLAVAWSGIGNITEDQLANLNRLLQEAHSLGIKARFWDTPGWPSSARNSVWRQLAESGADWLNADDLQAASAF</sequence>
<reference evidence="4" key="1">
    <citation type="journal article" date="2021" name="Genome Biol. Evol.">
        <title>The assembled and annotated genome of the fairy-ring fungus Marasmius oreades.</title>
        <authorList>
            <person name="Hiltunen M."/>
            <person name="Ament-Velasquez S.L."/>
            <person name="Johannesson H."/>
        </authorList>
    </citation>
    <scope>NUCLEOTIDE SEQUENCE</scope>
    <source>
        <strain evidence="4">03SP1</strain>
    </source>
</reference>
<organism evidence="4 5">
    <name type="scientific">Marasmius oreades</name>
    <name type="common">fairy-ring Marasmius</name>
    <dbReference type="NCBI Taxonomy" id="181124"/>
    <lineage>
        <taxon>Eukaryota</taxon>
        <taxon>Fungi</taxon>
        <taxon>Dikarya</taxon>
        <taxon>Basidiomycota</taxon>
        <taxon>Agaricomycotina</taxon>
        <taxon>Agaricomycetes</taxon>
        <taxon>Agaricomycetidae</taxon>
        <taxon>Agaricales</taxon>
        <taxon>Marasmiineae</taxon>
        <taxon>Marasmiaceae</taxon>
        <taxon>Marasmius</taxon>
    </lineage>
</organism>
<comment type="similarity">
    <text evidence="1">Belongs to the AIM6 family.</text>
</comment>